<evidence type="ECO:0000313" key="3">
    <source>
        <dbReference type="Proteomes" id="UP000320390"/>
    </source>
</evidence>
<keyword evidence="3" id="KW-1185">Reference proteome</keyword>
<evidence type="ECO:0000313" key="2">
    <source>
        <dbReference type="EMBL" id="QDV07848.1"/>
    </source>
</evidence>
<evidence type="ECO:0000259" key="1">
    <source>
        <dbReference type="SMART" id="SM01321"/>
    </source>
</evidence>
<dbReference type="Proteomes" id="UP000320390">
    <property type="component" value="Chromosome"/>
</dbReference>
<dbReference type="InterPro" id="IPR002686">
    <property type="entry name" value="Transposase_17"/>
</dbReference>
<dbReference type="AlphaFoldDB" id="A0A518EUW2"/>
<sequence>MRKGDVAHVTIKLKKGFRSLRGKEELAIIEAAIARVNKGGDVQIVEYSVMSNHIHLISEASNSADLSKGMASLNTGLGMRLNRLWRRVGQGSVFLDRFHLEIAKTPTQVRNLLVYVLRNDVHHGLGLSTLDPCSSAPSFEGLRDWQSGQEGSSVSAKPQTWLLREGWKRGGGKGLLSIQDLPSVSMVLEA</sequence>
<dbReference type="InterPro" id="IPR036515">
    <property type="entry name" value="Transposase_17_sf"/>
</dbReference>
<name>A0A518EUW2_9BACT</name>
<dbReference type="GO" id="GO:0003677">
    <property type="term" value="F:DNA binding"/>
    <property type="evidence" value="ECO:0007669"/>
    <property type="project" value="InterPro"/>
</dbReference>
<dbReference type="EMBL" id="CP036434">
    <property type="protein sequence ID" value="QDV07848.1"/>
    <property type="molecule type" value="Genomic_DNA"/>
</dbReference>
<proteinExistence type="predicted"/>
<feature type="domain" description="Transposase IS200-like" evidence="1">
    <location>
        <begin position="2"/>
        <end position="119"/>
    </location>
</feature>
<dbReference type="SUPFAM" id="SSF143422">
    <property type="entry name" value="Transposase IS200-like"/>
    <property type="match status" value="1"/>
</dbReference>
<dbReference type="Gene3D" id="3.30.70.1290">
    <property type="entry name" value="Transposase IS200-like"/>
    <property type="match status" value="1"/>
</dbReference>
<dbReference type="GO" id="GO:0004803">
    <property type="term" value="F:transposase activity"/>
    <property type="evidence" value="ECO:0007669"/>
    <property type="project" value="InterPro"/>
</dbReference>
<reference evidence="2 3" key="1">
    <citation type="submission" date="2019-02" db="EMBL/GenBank/DDBJ databases">
        <title>Deep-cultivation of Planctomycetes and their phenomic and genomic characterization uncovers novel biology.</title>
        <authorList>
            <person name="Wiegand S."/>
            <person name="Jogler M."/>
            <person name="Boedeker C."/>
            <person name="Pinto D."/>
            <person name="Vollmers J."/>
            <person name="Rivas-Marin E."/>
            <person name="Kohn T."/>
            <person name="Peeters S.H."/>
            <person name="Heuer A."/>
            <person name="Rast P."/>
            <person name="Oberbeckmann S."/>
            <person name="Bunk B."/>
            <person name="Jeske O."/>
            <person name="Meyerdierks A."/>
            <person name="Storesund J.E."/>
            <person name="Kallscheuer N."/>
            <person name="Luecker S."/>
            <person name="Lage O.M."/>
            <person name="Pohl T."/>
            <person name="Merkel B.J."/>
            <person name="Hornburger P."/>
            <person name="Mueller R.-W."/>
            <person name="Bruemmer F."/>
            <person name="Labrenz M."/>
            <person name="Spormann A.M."/>
            <person name="Op den Camp H."/>
            <person name="Overmann J."/>
            <person name="Amann R."/>
            <person name="Jetten M.S.M."/>
            <person name="Mascher T."/>
            <person name="Medema M.H."/>
            <person name="Devos D.P."/>
            <person name="Kaster A.-K."/>
            <person name="Ovreas L."/>
            <person name="Rohde M."/>
            <person name="Galperin M.Y."/>
            <person name="Jogler C."/>
        </authorList>
    </citation>
    <scope>NUCLEOTIDE SEQUENCE [LARGE SCALE GENOMIC DNA]</scope>
    <source>
        <strain evidence="2 3">Poly30</strain>
    </source>
</reference>
<gene>
    <name evidence="2" type="ORF">Poly30_33810</name>
</gene>
<dbReference type="SMART" id="SM01321">
    <property type="entry name" value="Y1_Tnp"/>
    <property type="match status" value="1"/>
</dbReference>
<organism evidence="2 3">
    <name type="scientific">Saltatorellus ferox</name>
    <dbReference type="NCBI Taxonomy" id="2528018"/>
    <lineage>
        <taxon>Bacteria</taxon>
        <taxon>Pseudomonadati</taxon>
        <taxon>Planctomycetota</taxon>
        <taxon>Planctomycetia</taxon>
        <taxon>Planctomycetia incertae sedis</taxon>
        <taxon>Saltatorellus</taxon>
    </lineage>
</organism>
<accession>A0A518EUW2</accession>
<dbReference type="GO" id="GO:0006313">
    <property type="term" value="P:DNA transposition"/>
    <property type="evidence" value="ECO:0007669"/>
    <property type="project" value="InterPro"/>
</dbReference>
<protein>
    <submittedName>
        <fullName evidence="2">Transposase IS200 like protein</fullName>
    </submittedName>
</protein>
<dbReference type="Pfam" id="PF01797">
    <property type="entry name" value="Y1_Tnp"/>
    <property type="match status" value="1"/>
</dbReference>